<proteinExistence type="predicted"/>
<dbReference type="GO" id="GO:0008237">
    <property type="term" value="F:metallopeptidase activity"/>
    <property type="evidence" value="ECO:0007669"/>
    <property type="project" value="UniProtKB-KW"/>
</dbReference>
<dbReference type="AlphaFoldDB" id="A0A135TYN2"/>
<dbReference type="OrthoDB" id="4833747at2759"/>
<keyword evidence="1" id="KW-0378">Hydrolase</keyword>
<keyword evidence="2" id="KW-1185">Reference proteome</keyword>
<keyword evidence="1" id="KW-0645">Protease</keyword>
<evidence type="ECO:0000313" key="1">
    <source>
        <dbReference type="EMBL" id="KXH53260.1"/>
    </source>
</evidence>
<dbReference type="GO" id="GO:0006508">
    <property type="term" value="P:proteolysis"/>
    <property type="evidence" value="ECO:0007669"/>
    <property type="project" value="UniProtKB-KW"/>
</dbReference>
<organism evidence="1 2">
    <name type="scientific">Colletotrichum salicis</name>
    <dbReference type="NCBI Taxonomy" id="1209931"/>
    <lineage>
        <taxon>Eukaryota</taxon>
        <taxon>Fungi</taxon>
        <taxon>Dikarya</taxon>
        <taxon>Ascomycota</taxon>
        <taxon>Pezizomycotina</taxon>
        <taxon>Sordariomycetes</taxon>
        <taxon>Hypocreomycetidae</taxon>
        <taxon>Glomerellales</taxon>
        <taxon>Glomerellaceae</taxon>
        <taxon>Colletotrichum</taxon>
        <taxon>Colletotrichum acutatum species complex</taxon>
    </lineage>
</organism>
<reference evidence="1 2" key="1">
    <citation type="submission" date="2014-02" db="EMBL/GenBank/DDBJ databases">
        <title>The genome sequence of Colletotrichum salicis CBS 607.94.</title>
        <authorList>
            <person name="Baroncelli R."/>
            <person name="Thon M.R."/>
        </authorList>
    </citation>
    <scope>NUCLEOTIDE SEQUENCE [LARGE SCALE GENOMIC DNA]</scope>
    <source>
        <strain evidence="1 2">CBS 607.94</strain>
    </source>
</reference>
<name>A0A135TYN2_9PEZI</name>
<dbReference type="Proteomes" id="UP000070121">
    <property type="component" value="Unassembled WGS sequence"/>
</dbReference>
<accession>A0A135TYN2</accession>
<evidence type="ECO:0000313" key="2">
    <source>
        <dbReference type="Proteomes" id="UP000070121"/>
    </source>
</evidence>
<dbReference type="EMBL" id="JFFI01001839">
    <property type="protein sequence ID" value="KXH53260.1"/>
    <property type="molecule type" value="Genomic_DNA"/>
</dbReference>
<protein>
    <submittedName>
        <fullName evidence="1">Metalloprotease 1</fullName>
    </submittedName>
</protein>
<comment type="caution">
    <text evidence="1">The sequence shown here is derived from an EMBL/GenBank/DDBJ whole genome shotgun (WGS) entry which is preliminary data.</text>
</comment>
<gene>
    <name evidence="1" type="ORF">CSAL01_01908</name>
</gene>
<keyword evidence="1" id="KW-0482">Metalloprotease</keyword>
<sequence length="378" mass="41302">MKSSSTMKSAEEEVDLGRAPGVPPVQRCFGGGAGDLICACKNPFLHKLSLSTSCPVRELGYSEIQQYLYYGVEPAGSAWTLLLTARAVVAIGRGQFGWGLDDVLVTNWSWRNARWIRPGGARQSSARFSDASRCKERALAHRLSSAHRKLTDPESLLSSVVRYYQEAQVPDTLSSNFTAPSLAAFGSIRQHDGPCSRPALEPSRAWLALAMDIPAILGISLSPARNTSCAELDARLRAIMIFLHHLRYSPPANMTYATVPKHIVPGIGVMCFPIEVPDLTALPPWEALIRHATANEAFTEAVHKPEWMDQGFYTHLFHLYDDVFVDIDQEGGRIALPQHALVMEYKMSPTTQRVIGGMASVLGGLIAVAVRAGEGSFN</sequence>